<dbReference type="InterPro" id="IPR008579">
    <property type="entry name" value="UGlyAH_Cupin_dom"/>
</dbReference>
<reference evidence="2" key="1">
    <citation type="journal article" date="2020" name="mSystems">
        <title>Genome- and Community-Level Interaction Insights into Carbon Utilization and Element Cycling Functions of Hydrothermarchaeota in Hydrothermal Sediment.</title>
        <authorList>
            <person name="Zhou Z."/>
            <person name="Liu Y."/>
            <person name="Xu W."/>
            <person name="Pan J."/>
            <person name="Luo Z.H."/>
            <person name="Li M."/>
        </authorList>
    </citation>
    <scope>NUCLEOTIDE SEQUENCE [LARGE SCALE GENOMIC DNA]</scope>
    <source>
        <strain evidence="2">HyVt-102</strain>
    </source>
</reference>
<dbReference type="Proteomes" id="UP000885847">
    <property type="component" value="Unassembled WGS sequence"/>
</dbReference>
<dbReference type="AlphaFoldDB" id="A0A7C0VB11"/>
<dbReference type="CDD" id="cd02227">
    <property type="entry name" value="cupin_TM1112-like"/>
    <property type="match status" value="1"/>
</dbReference>
<comment type="caution">
    <text evidence="2">The sequence shown here is derived from an EMBL/GenBank/DDBJ whole genome shotgun (WGS) entry which is preliminary data.</text>
</comment>
<evidence type="ECO:0000313" key="2">
    <source>
        <dbReference type="EMBL" id="HDI83376.1"/>
    </source>
</evidence>
<proteinExistence type="predicted"/>
<evidence type="ECO:0000259" key="1">
    <source>
        <dbReference type="Pfam" id="PF05899"/>
    </source>
</evidence>
<organism evidence="2">
    <name type="scientific">candidate division WOR-3 bacterium</name>
    <dbReference type="NCBI Taxonomy" id="2052148"/>
    <lineage>
        <taxon>Bacteria</taxon>
        <taxon>Bacteria division WOR-3</taxon>
    </lineage>
</organism>
<feature type="domain" description="(S)-ureidoglycine aminohydrolase cupin" evidence="1">
    <location>
        <begin position="17"/>
        <end position="86"/>
    </location>
</feature>
<name>A0A7C0VB11_UNCW3</name>
<dbReference type="Pfam" id="PF05899">
    <property type="entry name" value="Cupin_3"/>
    <property type="match status" value="1"/>
</dbReference>
<dbReference type="InterPro" id="IPR014710">
    <property type="entry name" value="RmlC-like_jellyroll"/>
</dbReference>
<sequence length="89" mass="10659">MEIKKRKLTPIEIENMGIESWPIWEKEKSVFDWYYDTAEQCYIIQGKVIVHYGDGESIEIEKGDFVEFPAGLKCRWEIVEDLKKHYNFP</sequence>
<dbReference type="SUPFAM" id="SSF51182">
    <property type="entry name" value="RmlC-like cupins"/>
    <property type="match status" value="1"/>
</dbReference>
<dbReference type="EMBL" id="DQWE01000297">
    <property type="protein sequence ID" value="HDI83376.1"/>
    <property type="molecule type" value="Genomic_DNA"/>
</dbReference>
<dbReference type="PANTHER" id="PTHR33271:SF22">
    <property type="entry name" value="OS04G0445200 PROTEIN"/>
    <property type="match status" value="1"/>
</dbReference>
<protein>
    <submittedName>
        <fullName evidence="2">DUF861 domain-containing protein</fullName>
    </submittedName>
</protein>
<dbReference type="PANTHER" id="PTHR33271">
    <property type="entry name" value="OS04G0445200 PROTEIN"/>
    <property type="match status" value="1"/>
</dbReference>
<dbReference type="Gene3D" id="2.60.120.10">
    <property type="entry name" value="Jelly Rolls"/>
    <property type="match status" value="1"/>
</dbReference>
<accession>A0A7C0VB11</accession>
<dbReference type="InterPro" id="IPR011051">
    <property type="entry name" value="RmlC_Cupin_sf"/>
</dbReference>
<gene>
    <name evidence="2" type="ORF">ENF18_06250</name>
</gene>